<dbReference type="VEuPathDB" id="FungiDB:HMPREF1541_09016"/>
<keyword evidence="3" id="KW-1185">Reference proteome</keyword>
<dbReference type="AlphaFoldDB" id="W2RM07"/>
<proteinExistence type="predicted"/>
<evidence type="ECO:0000313" key="3">
    <source>
        <dbReference type="Proteomes" id="UP000030752"/>
    </source>
</evidence>
<feature type="region of interest" description="Disordered" evidence="1">
    <location>
        <begin position="1"/>
        <end position="45"/>
    </location>
</feature>
<sequence>MARRKKPSKQAAPKQAAPKQAASKQAAPKQAAPKQAAPKQSAPKKNWALDKDFDTCAARTFDPLEYVTEKELNDIDAQLASALAGVDVVLFWTGIDWAYAQKWSAIWGIKTLTVAMGPLMDSSNPNSPKAQRGKSYSRYVKGASGRFAQYASQHCRVLVLTNPPPCVYSSRENNTYQRLEEPILKGHCGNAPVRRIDYLHPTVDGAAHVTYQVWPFDKTQDWTGYFSGSSIRKWKGLNWSYKSLVTTSQLKLKPYVEQDATAFDIKGHESRDLDPQPTAGASVGSDNERIETRIHNQVERGVDFHELGLLDKSDRPQTPVYVIERCLPPASLLAVPVVSIDDLPVGIDVDIDINEHDSNEDFLYLTVKAGAELKWWKLRWE</sequence>
<protein>
    <submittedName>
        <fullName evidence="2">Uncharacterized protein</fullName>
    </submittedName>
</protein>
<dbReference type="RefSeq" id="XP_008721556.1">
    <property type="nucleotide sequence ID" value="XM_008723334.1"/>
</dbReference>
<feature type="compositionally biased region" description="Low complexity" evidence="1">
    <location>
        <begin position="9"/>
        <end position="45"/>
    </location>
</feature>
<reference evidence="2 3" key="1">
    <citation type="submission" date="2013-03" db="EMBL/GenBank/DDBJ databases">
        <title>The Genome Sequence of Phialophora europaea CBS 101466.</title>
        <authorList>
            <consortium name="The Broad Institute Genomics Platform"/>
            <person name="Cuomo C."/>
            <person name="de Hoog S."/>
            <person name="Gorbushina A."/>
            <person name="Walker B."/>
            <person name="Young S.K."/>
            <person name="Zeng Q."/>
            <person name="Gargeya S."/>
            <person name="Fitzgerald M."/>
            <person name="Haas B."/>
            <person name="Abouelleil A."/>
            <person name="Allen A.W."/>
            <person name="Alvarado L."/>
            <person name="Arachchi H.M."/>
            <person name="Berlin A.M."/>
            <person name="Chapman S.B."/>
            <person name="Gainer-Dewar J."/>
            <person name="Goldberg J."/>
            <person name="Griggs A."/>
            <person name="Gujja S."/>
            <person name="Hansen M."/>
            <person name="Howarth C."/>
            <person name="Imamovic A."/>
            <person name="Ireland A."/>
            <person name="Larimer J."/>
            <person name="McCowan C."/>
            <person name="Murphy C."/>
            <person name="Pearson M."/>
            <person name="Poon T.W."/>
            <person name="Priest M."/>
            <person name="Roberts A."/>
            <person name="Saif S."/>
            <person name="Shea T."/>
            <person name="Sisk P."/>
            <person name="Sykes S."/>
            <person name="Wortman J."/>
            <person name="Nusbaum C."/>
            <person name="Birren B."/>
        </authorList>
    </citation>
    <scope>NUCLEOTIDE SEQUENCE [LARGE SCALE GENOMIC DNA]</scope>
    <source>
        <strain evidence="2 3">CBS 101466</strain>
    </source>
</reference>
<name>W2RM07_CYPE1</name>
<organism evidence="2 3">
    <name type="scientific">Cyphellophora europaea (strain CBS 101466)</name>
    <name type="common">Phialophora europaea</name>
    <dbReference type="NCBI Taxonomy" id="1220924"/>
    <lineage>
        <taxon>Eukaryota</taxon>
        <taxon>Fungi</taxon>
        <taxon>Dikarya</taxon>
        <taxon>Ascomycota</taxon>
        <taxon>Pezizomycotina</taxon>
        <taxon>Eurotiomycetes</taxon>
        <taxon>Chaetothyriomycetidae</taxon>
        <taxon>Chaetothyriales</taxon>
        <taxon>Cyphellophoraceae</taxon>
        <taxon>Cyphellophora</taxon>
    </lineage>
</organism>
<evidence type="ECO:0000256" key="1">
    <source>
        <dbReference type="SAM" id="MobiDB-lite"/>
    </source>
</evidence>
<dbReference type="HOGENOM" id="CLU_679772_0_0_1"/>
<dbReference type="eggNOG" id="ENOG502SQ5K">
    <property type="taxonomic scope" value="Eukaryota"/>
</dbReference>
<gene>
    <name evidence="2" type="ORF">HMPREF1541_09016</name>
</gene>
<dbReference type="EMBL" id="KB822725">
    <property type="protein sequence ID" value="ETN36738.1"/>
    <property type="molecule type" value="Genomic_DNA"/>
</dbReference>
<feature type="region of interest" description="Disordered" evidence="1">
    <location>
        <begin position="266"/>
        <end position="288"/>
    </location>
</feature>
<dbReference type="Proteomes" id="UP000030752">
    <property type="component" value="Unassembled WGS sequence"/>
</dbReference>
<accession>W2RM07</accession>
<dbReference type="InParanoid" id="W2RM07"/>
<evidence type="ECO:0000313" key="2">
    <source>
        <dbReference type="EMBL" id="ETN36738.1"/>
    </source>
</evidence>
<dbReference type="OrthoDB" id="5232980at2759"/>
<dbReference type="GeneID" id="19976355"/>